<protein>
    <recommendedName>
        <fullName evidence="11">SBP-type domain-containing protein</fullName>
    </recommendedName>
</protein>
<dbReference type="FunFam" id="4.10.1100.10:FF:000001">
    <property type="entry name" value="Squamosa promoter-binding-like protein 14"/>
    <property type="match status" value="1"/>
</dbReference>
<reference evidence="12 13" key="1">
    <citation type="submission" date="2023-10" db="EMBL/GenBank/DDBJ databases">
        <title>Chromosome-scale genome assembly provides insights into flower coloration mechanisms of Canna indica.</title>
        <authorList>
            <person name="Li C."/>
        </authorList>
    </citation>
    <scope>NUCLEOTIDE SEQUENCE [LARGE SCALE GENOMIC DNA]</scope>
    <source>
        <tissue evidence="12">Flower</tissue>
    </source>
</reference>
<feature type="region of interest" description="Disordered" evidence="10">
    <location>
        <begin position="58"/>
        <end position="90"/>
    </location>
</feature>
<dbReference type="PANTHER" id="PTHR31251">
    <property type="entry name" value="SQUAMOSA PROMOTER-BINDING-LIKE PROTEIN 4"/>
    <property type="match status" value="1"/>
</dbReference>
<dbReference type="GO" id="GO:0005634">
    <property type="term" value="C:nucleus"/>
    <property type="evidence" value="ECO:0007669"/>
    <property type="project" value="UniProtKB-SubCell"/>
</dbReference>
<keyword evidence="5" id="KW-0805">Transcription regulation</keyword>
<keyword evidence="4" id="KW-0862">Zinc</keyword>
<name>A0AAQ3L1A6_9LILI</name>
<keyword evidence="8" id="KW-0539">Nucleus</keyword>
<evidence type="ECO:0000256" key="10">
    <source>
        <dbReference type="SAM" id="MobiDB-lite"/>
    </source>
</evidence>
<organism evidence="12 13">
    <name type="scientific">Canna indica</name>
    <name type="common">Indian-shot</name>
    <dbReference type="NCBI Taxonomy" id="4628"/>
    <lineage>
        <taxon>Eukaryota</taxon>
        <taxon>Viridiplantae</taxon>
        <taxon>Streptophyta</taxon>
        <taxon>Embryophyta</taxon>
        <taxon>Tracheophyta</taxon>
        <taxon>Spermatophyta</taxon>
        <taxon>Magnoliopsida</taxon>
        <taxon>Liliopsida</taxon>
        <taxon>Zingiberales</taxon>
        <taxon>Cannaceae</taxon>
        <taxon>Canna</taxon>
    </lineage>
</organism>
<evidence type="ECO:0000259" key="11">
    <source>
        <dbReference type="PROSITE" id="PS51141"/>
    </source>
</evidence>
<keyword evidence="7" id="KW-0804">Transcription</keyword>
<dbReference type="Proteomes" id="UP001327560">
    <property type="component" value="Chromosome 9"/>
</dbReference>
<dbReference type="GO" id="GO:0003677">
    <property type="term" value="F:DNA binding"/>
    <property type="evidence" value="ECO:0007669"/>
    <property type="project" value="UniProtKB-KW"/>
</dbReference>
<evidence type="ECO:0000256" key="6">
    <source>
        <dbReference type="ARBA" id="ARBA00023125"/>
    </source>
</evidence>
<dbReference type="PANTHER" id="PTHR31251:SF208">
    <property type="entry name" value="SQUAMOSA PROMOTER-BINDING-LIKE PROTEIN 18"/>
    <property type="match status" value="1"/>
</dbReference>
<feature type="domain" description="SBP-type" evidence="11">
    <location>
        <begin position="92"/>
        <end position="169"/>
    </location>
</feature>
<keyword evidence="6" id="KW-0238">DNA-binding</keyword>
<dbReference type="Pfam" id="PF03110">
    <property type="entry name" value="SBP"/>
    <property type="match status" value="1"/>
</dbReference>
<keyword evidence="3 9" id="KW-0863">Zinc-finger</keyword>
<accession>A0AAQ3L1A6</accession>
<evidence type="ECO:0000256" key="1">
    <source>
        <dbReference type="ARBA" id="ARBA00004123"/>
    </source>
</evidence>
<dbReference type="AlphaFoldDB" id="A0AAQ3L1A6"/>
<dbReference type="SUPFAM" id="SSF103612">
    <property type="entry name" value="SBT domain"/>
    <property type="match status" value="1"/>
</dbReference>
<evidence type="ECO:0000256" key="9">
    <source>
        <dbReference type="PROSITE-ProRule" id="PRU00470"/>
    </source>
</evidence>
<proteinExistence type="predicted"/>
<evidence type="ECO:0000256" key="3">
    <source>
        <dbReference type="ARBA" id="ARBA00022771"/>
    </source>
</evidence>
<dbReference type="PROSITE" id="PS51141">
    <property type="entry name" value="ZF_SBP"/>
    <property type="match status" value="1"/>
</dbReference>
<gene>
    <name evidence="12" type="ORF">Cni_G27521</name>
</gene>
<dbReference type="EMBL" id="CP136898">
    <property type="protein sequence ID" value="WOL18724.1"/>
    <property type="molecule type" value="Genomic_DNA"/>
</dbReference>
<dbReference type="Gene3D" id="4.10.1100.10">
    <property type="entry name" value="Transcription factor, SBP-box domain"/>
    <property type="match status" value="1"/>
</dbReference>
<evidence type="ECO:0000313" key="12">
    <source>
        <dbReference type="EMBL" id="WOL18724.1"/>
    </source>
</evidence>
<dbReference type="InterPro" id="IPR044817">
    <property type="entry name" value="SBP-like"/>
</dbReference>
<evidence type="ECO:0000256" key="4">
    <source>
        <dbReference type="ARBA" id="ARBA00022833"/>
    </source>
</evidence>
<evidence type="ECO:0000256" key="7">
    <source>
        <dbReference type="ARBA" id="ARBA00023163"/>
    </source>
</evidence>
<feature type="region of interest" description="Disordered" evidence="10">
    <location>
        <begin position="157"/>
        <end position="180"/>
    </location>
</feature>
<evidence type="ECO:0000256" key="5">
    <source>
        <dbReference type="ARBA" id="ARBA00023015"/>
    </source>
</evidence>
<dbReference type="GO" id="GO:0008270">
    <property type="term" value="F:zinc ion binding"/>
    <property type="evidence" value="ECO:0007669"/>
    <property type="project" value="UniProtKB-KW"/>
</dbReference>
<feature type="region of interest" description="Disordered" evidence="10">
    <location>
        <begin position="379"/>
        <end position="401"/>
    </location>
</feature>
<comment type="subcellular location">
    <subcellularLocation>
        <location evidence="1">Nucleus</location>
    </subcellularLocation>
</comment>
<evidence type="ECO:0000256" key="2">
    <source>
        <dbReference type="ARBA" id="ARBA00022723"/>
    </source>
</evidence>
<evidence type="ECO:0000256" key="8">
    <source>
        <dbReference type="ARBA" id="ARBA00023242"/>
    </source>
</evidence>
<evidence type="ECO:0000313" key="13">
    <source>
        <dbReference type="Proteomes" id="UP001327560"/>
    </source>
</evidence>
<sequence>MEWDTKMPPWSPEELGHAAELSTGPVVVCSSSSGLLCHSGGLDCSVDLNLGGLGDIGSSNKWNEGRPTAPMAMESPPGPSKRPRAPANGSHSASCLVDGCEADLTKCREYHRRHKVCEAHSKTPVVTICGQKQRFCQQCSRFHSLEEFDDGKRSCRTRLDGHNRRRRKPQPSSVTSGGFIPDHQGTLFSAYSQMFATAALDSNWNRNVKTEDNTLYSPHSIQNVSNTYSFSRERKQFPFLQDNETAICSKSTSPTSLSQLNFSTTIPSRGIGSRKMFVDGLTQVFDSDCALSLLSSPMPSSSHINLSHLVPPADGIPMGHPLVSSLRYGYPATSQVCSSVTPTGFSYAGMMDRNTGTVLVSDHPSENAEISSQNIFHDEDEGSLEEPRPTLHFSWPQLGPV</sequence>
<dbReference type="InterPro" id="IPR004333">
    <property type="entry name" value="SBP_dom"/>
</dbReference>
<keyword evidence="2" id="KW-0479">Metal-binding</keyword>
<dbReference type="InterPro" id="IPR036893">
    <property type="entry name" value="SBP_sf"/>
</dbReference>
<keyword evidence="13" id="KW-1185">Reference proteome</keyword>